<dbReference type="CDD" id="cd00338">
    <property type="entry name" value="Ser_Recombinase"/>
    <property type="match status" value="1"/>
</dbReference>
<dbReference type="Pfam" id="PF00239">
    <property type="entry name" value="Resolvase"/>
    <property type="match status" value="1"/>
</dbReference>
<feature type="coiled-coil region" evidence="1">
    <location>
        <begin position="394"/>
        <end position="456"/>
    </location>
</feature>
<dbReference type="EMBL" id="CP022572">
    <property type="protein sequence ID" value="AZU61008.1"/>
    <property type="molecule type" value="Genomic_DNA"/>
</dbReference>
<dbReference type="SMART" id="SM00857">
    <property type="entry name" value="Resolvase"/>
    <property type="match status" value="1"/>
</dbReference>
<proteinExistence type="predicted"/>
<accession>A0A3T0HVL3</accession>
<dbReference type="PANTHER" id="PTHR30461:SF23">
    <property type="entry name" value="DNA RECOMBINASE-RELATED"/>
    <property type="match status" value="1"/>
</dbReference>
<gene>
    <name evidence="4" type="ORF">CHR53_06950</name>
</gene>
<dbReference type="PROSITE" id="PS51737">
    <property type="entry name" value="RECOMBINASE_DNA_BIND"/>
    <property type="match status" value="1"/>
</dbReference>
<dbReference type="Gene3D" id="3.40.50.1390">
    <property type="entry name" value="Resolvase, N-terminal catalytic domain"/>
    <property type="match status" value="1"/>
</dbReference>
<feature type="domain" description="Resolvase/invertase-type recombinase catalytic" evidence="2">
    <location>
        <begin position="8"/>
        <end position="165"/>
    </location>
</feature>
<dbReference type="AlphaFoldDB" id="A0A3T0HVL3"/>
<evidence type="ECO:0000256" key="1">
    <source>
        <dbReference type="SAM" id="Coils"/>
    </source>
</evidence>
<keyword evidence="1" id="KW-0175">Coiled coil</keyword>
<dbReference type="Gene3D" id="3.90.1750.20">
    <property type="entry name" value="Putative Large Serine Recombinase, Chain B, Domain 2"/>
    <property type="match status" value="1"/>
</dbReference>
<evidence type="ECO:0000313" key="4">
    <source>
        <dbReference type="EMBL" id="AZU61008.1"/>
    </source>
</evidence>
<organism evidence="4 5">
    <name type="scientific">Neobacillus mesonae</name>
    <dbReference type="NCBI Taxonomy" id="1193713"/>
    <lineage>
        <taxon>Bacteria</taxon>
        <taxon>Bacillati</taxon>
        <taxon>Bacillota</taxon>
        <taxon>Bacilli</taxon>
        <taxon>Bacillales</taxon>
        <taxon>Bacillaceae</taxon>
        <taxon>Neobacillus</taxon>
    </lineage>
</organism>
<dbReference type="InterPro" id="IPR036162">
    <property type="entry name" value="Resolvase-like_N_sf"/>
</dbReference>
<reference evidence="4 5" key="1">
    <citation type="submission" date="2017-07" db="EMBL/GenBank/DDBJ databases">
        <title>The complete genome sequence of Bacillus mesonae strain H20-5, an efficient strain improving plant abiotic stress resistance.</title>
        <authorList>
            <person name="Kim S.Y."/>
            <person name="Song H."/>
            <person name="Sang M.K."/>
            <person name="Weon H.-Y."/>
            <person name="Song J."/>
        </authorList>
    </citation>
    <scope>NUCLEOTIDE SEQUENCE [LARGE SCALE GENOMIC DNA]</scope>
    <source>
        <strain evidence="4 5">H20-5</strain>
    </source>
</reference>
<sequence>MSRPTGLTIDIYLRKSRKDLEEEKKASESGETYDTLERHRRTLFAVAKKERHNIANIYEEVVSGESVSERPQIQAMLRNLETSHIEGVLVMDLDRLGRGDMLDQGLLDRAFRYSGAKILTPTEVYDPESETWELVFGIKSLVAREELKAITRRMQRGRVASAGEGKSISKVPPYGYLRDENLRLYPDPETAWVVKKMFEMMRDGHGRIAVAQELDKLGIKPPNDKRRSWAPSSITAIIKNEVYLGTIIWGQVKYSKRNGKYKKTKLPRSKWTIKENAHEPIVSRELFEAANRAHTGRWRPSTNATKTLSNPLAGVLKCDVCGFTMLYQPRPNRPNDFIRCTQPTCQAVQKGATLALVEQHILDGLKQFAQELELQTEVPELDNDKDIAVKKSLVGNKQEEIAQLETQKSKLHDLLERGIYDVDTFLERQQNLNNRINGLQDDIRNIESEIKKEEVRNSSVLNLLPQLQTVISEYENADTESKNRLLKSVLEKATYLRKKEWTKRDQFIIQLYPKI</sequence>
<dbReference type="GO" id="GO:0003677">
    <property type="term" value="F:DNA binding"/>
    <property type="evidence" value="ECO:0007669"/>
    <property type="project" value="InterPro"/>
</dbReference>
<dbReference type="InterPro" id="IPR006119">
    <property type="entry name" value="Resolv_N"/>
</dbReference>
<dbReference type="InterPro" id="IPR038109">
    <property type="entry name" value="DNA_bind_recomb_sf"/>
</dbReference>
<dbReference type="PANTHER" id="PTHR30461">
    <property type="entry name" value="DNA-INVERTASE FROM LAMBDOID PROPHAGE"/>
    <property type="match status" value="1"/>
</dbReference>
<dbReference type="RefSeq" id="WP_127485793.1">
    <property type="nucleotide sequence ID" value="NZ_CP022572.1"/>
</dbReference>
<dbReference type="KEGG" id="nmk:CHR53_06950"/>
<evidence type="ECO:0000313" key="5">
    <source>
        <dbReference type="Proteomes" id="UP000282892"/>
    </source>
</evidence>
<dbReference type="Proteomes" id="UP000282892">
    <property type="component" value="Chromosome"/>
</dbReference>
<dbReference type="GO" id="GO:0000150">
    <property type="term" value="F:DNA strand exchange activity"/>
    <property type="evidence" value="ECO:0007669"/>
    <property type="project" value="InterPro"/>
</dbReference>
<protein>
    <submittedName>
        <fullName evidence="4">Recombinase</fullName>
    </submittedName>
</protein>
<dbReference type="InterPro" id="IPR050639">
    <property type="entry name" value="SSR_resolvase"/>
</dbReference>
<name>A0A3T0HVL3_9BACI</name>
<evidence type="ECO:0000259" key="2">
    <source>
        <dbReference type="PROSITE" id="PS51736"/>
    </source>
</evidence>
<dbReference type="SUPFAM" id="SSF53041">
    <property type="entry name" value="Resolvase-like"/>
    <property type="match status" value="1"/>
</dbReference>
<dbReference type="InterPro" id="IPR011109">
    <property type="entry name" value="DNA_bind_recombinase_dom"/>
</dbReference>
<dbReference type="Pfam" id="PF07508">
    <property type="entry name" value="Recombinase"/>
    <property type="match status" value="1"/>
</dbReference>
<dbReference type="OrthoDB" id="65783at2"/>
<keyword evidence="5" id="KW-1185">Reference proteome</keyword>
<feature type="domain" description="Recombinase" evidence="3">
    <location>
        <begin position="173"/>
        <end position="300"/>
    </location>
</feature>
<evidence type="ECO:0000259" key="3">
    <source>
        <dbReference type="PROSITE" id="PS51737"/>
    </source>
</evidence>
<dbReference type="PROSITE" id="PS51736">
    <property type="entry name" value="RECOMBINASES_3"/>
    <property type="match status" value="1"/>
</dbReference>